<dbReference type="Proteomes" id="UP000072867">
    <property type="component" value="Unassembled WGS sequence"/>
</dbReference>
<dbReference type="NCBIfam" id="TIGR04353">
    <property type="entry name" value="PqqD_rel_X"/>
    <property type="match status" value="1"/>
</dbReference>
<dbReference type="RefSeq" id="WP_058734078.1">
    <property type="nucleotide sequence ID" value="NZ_LDTD01000101.1"/>
</dbReference>
<sequence>MAGPRYRAAEAALLIVEPLDIFTAIFHRPSGITHLLNEPAPQILEVLADAPLDRDELFARLAADYELGDAQGDGLAMLRARLDELEATGLVDRL</sequence>
<comment type="caution">
    <text evidence="1">The sequence shown here is derived from an EMBL/GenBank/DDBJ whole genome shotgun (WGS) entry which is preliminary data.</text>
</comment>
<gene>
    <name evidence="1" type="ORF">NS319_13565</name>
</gene>
<dbReference type="PATRIC" id="fig|33051.3.peg.89"/>
<evidence type="ECO:0000313" key="1">
    <source>
        <dbReference type="EMBL" id="KTT68464.1"/>
    </source>
</evidence>
<reference evidence="1 2" key="1">
    <citation type="journal article" date="2016" name="Front. Microbiol.">
        <title>Genomic Resource of Rice Seed Associated Bacteria.</title>
        <authorList>
            <person name="Midha S."/>
            <person name="Bansal K."/>
            <person name="Sharma S."/>
            <person name="Kumar N."/>
            <person name="Patil P.P."/>
            <person name="Chaudhry V."/>
            <person name="Patil P.B."/>
        </authorList>
    </citation>
    <scope>NUCLEOTIDE SEQUENCE [LARGE SCALE GENOMIC DNA]</scope>
    <source>
        <strain evidence="1 2">NS319</strain>
    </source>
</reference>
<protein>
    <recommendedName>
        <fullName evidence="3">HPr-rel-A system PqqD family protein</fullName>
    </recommendedName>
</protein>
<name>A0A147HU72_9SPHN</name>
<dbReference type="EMBL" id="LDTD01000101">
    <property type="protein sequence ID" value="KTT68464.1"/>
    <property type="molecule type" value="Genomic_DNA"/>
</dbReference>
<dbReference type="InterPro" id="IPR027599">
    <property type="entry name" value="PqqD-rel_X"/>
</dbReference>
<evidence type="ECO:0008006" key="3">
    <source>
        <dbReference type="Google" id="ProtNLM"/>
    </source>
</evidence>
<dbReference type="AlphaFoldDB" id="A0A147HU72"/>
<dbReference type="STRING" id="33051.SB4_00925"/>
<organism evidence="1 2">
    <name type="scientific">Sphingomonas sanguinis</name>
    <dbReference type="NCBI Taxonomy" id="33051"/>
    <lineage>
        <taxon>Bacteria</taxon>
        <taxon>Pseudomonadati</taxon>
        <taxon>Pseudomonadota</taxon>
        <taxon>Alphaproteobacteria</taxon>
        <taxon>Sphingomonadales</taxon>
        <taxon>Sphingomonadaceae</taxon>
        <taxon>Sphingomonas</taxon>
    </lineage>
</organism>
<evidence type="ECO:0000313" key="2">
    <source>
        <dbReference type="Proteomes" id="UP000072867"/>
    </source>
</evidence>
<proteinExistence type="predicted"/>
<accession>A0A147HU72</accession>